<dbReference type="Pfam" id="PF12732">
    <property type="entry name" value="YtxH"/>
    <property type="match status" value="1"/>
</dbReference>
<dbReference type="Proteomes" id="UP000812277">
    <property type="component" value="Unassembled WGS sequence"/>
</dbReference>
<name>A0ABS7DA54_9BACL</name>
<dbReference type="PANTHER" id="PTHR35792:SF2">
    <property type="entry name" value="GENERAL STRESS PROTEIN"/>
    <property type="match status" value="1"/>
</dbReference>
<sequence>MENVNNRQAGGNKLWKGLIIGGAVGATAALLMTPKSGKDMRETIRRKSTELSSAAREHAGTLATQAKDKASDVSTRVNEIGKAAANKVAAAAEQTAHVFQNMKRNEEGVSPNGSSNGAAIERSQS</sequence>
<feature type="compositionally biased region" description="Polar residues" evidence="1">
    <location>
        <begin position="111"/>
        <end position="125"/>
    </location>
</feature>
<feature type="compositionally biased region" description="Basic and acidic residues" evidence="1">
    <location>
        <begin position="47"/>
        <end position="59"/>
    </location>
</feature>
<dbReference type="InterPro" id="IPR024623">
    <property type="entry name" value="YtxH"/>
</dbReference>
<protein>
    <submittedName>
        <fullName evidence="3">YtxH domain-containing protein</fullName>
    </submittedName>
</protein>
<proteinExistence type="predicted"/>
<comment type="caution">
    <text evidence="3">The sequence shown here is derived from an EMBL/GenBank/DDBJ whole genome shotgun (WGS) entry which is preliminary data.</text>
</comment>
<evidence type="ECO:0000313" key="3">
    <source>
        <dbReference type="EMBL" id="MBW7476756.1"/>
    </source>
</evidence>
<feature type="region of interest" description="Disordered" evidence="1">
    <location>
        <begin position="47"/>
        <end position="71"/>
    </location>
</feature>
<keyword evidence="2" id="KW-0812">Transmembrane</keyword>
<keyword evidence="2" id="KW-1133">Transmembrane helix</keyword>
<dbReference type="EMBL" id="JAHZIJ010000016">
    <property type="protein sequence ID" value="MBW7476756.1"/>
    <property type="molecule type" value="Genomic_DNA"/>
</dbReference>
<dbReference type="InterPro" id="IPR052928">
    <property type="entry name" value="Desiccation-related_membrane"/>
</dbReference>
<dbReference type="PANTHER" id="PTHR35792">
    <property type="entry name" value="GENERAL STRESS PROTEIN"/>
    <property type="match status" value="1"/>
</dbReference>
<feature type="transmembrane region" description="Helical" evidence="2">
    <location>
        <begin position="14"/>
        <end position="32"/>
    </location>
</feature>
<accession>A0ABS7DA54</accession>
<keyword evidence="2" id="KW-0472">Membrane</keyword>
<feature type="region of interest" description="Disordered" evidence="1">
    <location>
        <begin position="100"/>
        <end position="125"/>
    </location>
</feature>
<reference evidence="3 4" key="1">
    <citation type="submission" date="2021-07" db="EMBL/GenBank/DDBJ databases">
        <title>Paenibacillus radiodurans sp. nov., isolated from the southeastern edge of Tengger Desert.</title>
        <authorList>
            <person name="Zhang G."/>
        </authorList>
    </citation>
    <scope>NUCLEOTIDE SEQUENCE [LARGE SCALE GENOMIC DNA]</scope>
    <source>
        <strain evidence="3 4">DT7-4</strain>
    </source>
</reference>
<evidence type="ECO:0000256" key="2">
    <source>
        <dbReference type="SAM" id="Phobius"/>
    </source>
</evidence>
<keyword evidence="4" id="KW-1185">Reference proteome</keyword>
<gene>
    <name evidence="3" type="ORF">K0T92_18720</name>
</gene>
<dbReference type="RefSeq" id="WP_219874006.1">
    <property type="nucleotide sequence ID" value="NZ_JAHZIJ010000016.1"/>
</dbReference>
<evidence type="ECO:0000256" key="1">
    <source>
        <dbReference type="SAM" id="MobiDB-lite"/>
    </source>
</evidence>
<organism evidence="3 4">
    <name type="scientific">Paenibacillus oenotherae</name>
    <dbReference type="NCBI Taxonomy" id="1435645"/>
    <lineage>
        <taxon>Bacteria</taxon>
        <taxon>Bacillati</taxon>
        <taxon>Bacillota</taxon>
        <taxon>Bacilli</taxon>
        <taxon>Bacillales</taxon>
        <taxon>Paenibacillaceae</taxon>
        <taxon>Paenibacillus</taxon>
    </lineage>
</organism>
<evidence type="ECO:0000313" key="4">
    <source>
        <dbReference type="Proteomes" id="UP000812277"/>
    </source>
</evidence>